<protein>
    <submittedName>
        <fullName evidence="1">Uncharacterized protein</fullName>
    </submittedName>
</protein>
<sequence length="278" mass="29866">MEAPLLDSETVARSSAETGPWLNQTQNSVKKTGRLFGGLLTVSQTLGWPLCLFHANLIGLEHVVPVAPLEFPETFLRGVWGVLCPACTDSRASALRTLKVCGSWLRLTVSPLFIQSALFQSLFDVGFALVDGGFYAHPAYATLCVLVQLNPRDLDILSNGLLIGSKVGGGVNGISDGDVSSSRLFLQFSTVALEFSLLLRSDFIVFDGFSAGSAFGSEDRECTAKTTISISRIFGFSITLRVSSHSFWDLGVDPPLLVVLRFADSLAHPGYASGLDEE</sequence>
<proteinExistence type="predicted"/>
<evidence type="ECO:0000313" key="2">
    <source>
        <dbReference type="Proteomes" id="UP001148629"/>
    </source>
</evidence>
<gene>
    <name evidence="1" type="ORF">NM208_g13511</name>
</gene>
<reference evidence="1" key="1">
    <citation type="submission" date="2022-08" db="EMBL/GenBank/DDBJ databases">
        <title>Genome Sequence of Fusarium decemcellulare.</title>
        <authorList>
            <person name="Buettner E."/>
        </authorList>
    </citation>
    <scope>NUCLEOTIDE SEQUENCE</scope>
    <source>
        <strain evidence="1">Babe19</strain>
    </source>
</reference>
<evidence type="ECO:0000313" key="1">
    <source>
        <dbReference type="EMBL" id="KAJ3520944.1"/>
    </source>
</evidence>
<name>A0ACC1RM45_9HYPO</name>
<dbReference type="Proteomes" id="UP001148629">
    <property type="component" value="Unassembled WGS sequence"/>
</dbReference>
<comment type="caution">
    <text evidence="1">The sequence shown here is derived from an EMBL/GenBank/DDBJ whole genome shotgun (WGS) entry which is preliminary data.</text>
</comment>
<keyword evidence="2" id="KW-1185">Reference proteome</keyword>
<dbReference type="EMBL" id="JANRMS010002787">
    <property type="protein sequence ID" value="KAJ3520944.1"/>
    <property type="molecule type" value="Genomic_DNA"/>
</dbReference>
<accession>A0ACC1RM45</accession>
<organism evidence="1 2">
    <name type="scientific">Fusarium decemcellulare</name>
    <dbReference type="NCBI Taxonomy" id="57161"/>
    <lineage>
        <taxon>Eukaryota</taxon>
        <taxon>Fungi</taxon>
        <taxon>Dikarya</taxon>
        <taxon>Ascomycota</taxon>
        <taxon>Pezizomycotina</taxon>
        <taxon>Sordariomycetes</taxon>
        <taxon>Hypocreomycetidae</taxon>
        <taxon>Hypocreales</taxon>
        <taxon>Nectriaceae</taxon>
        <taxon>Fusarium</taxon>
        <taxon>Fusarium decemcellulare species complex</taxon>
    </lineage>
</organism>